<feature type="binding site" evidence="3">
    <location>
        <position position="430"/>
    </location>
    <ligand>
        <name>Zn(2+)</name>
        <dbReference type="ChEBI" id="CHEBI:29105"/>
        <label>2</label>
    </ligand>
</feature>
<feature type="binding site" evidence="3">
    <location>
        <position position="288"/>
    </location>
    <ligand>
        <name>Zn(2+)</name>
        <dbReference type="ChEBI" id="CHEBI:29105"/>
        <label>2</label>
    </ligand>
</feature>
<evidence type="ECO:0000256" key="3">
    <source>
        <dbReference type="PIRSR" id="PIRSR601952-2"/>
    </source>
</evidence>
<dbReference type="GO" id="GO:0046872">
    <property type="term" value="F:metal ion binding"/>
    <property type="evidence" value="ECO:0007669"/>
    <property type="project" value="UniProtKB-KW"/>
</dbReference>
<dbReference type="Gene3D" id="3.40.720.10">
    <property type="entry name" value="Alkaline Phosphatase, subunit A"/>
    <property type="match status" value="1"/>
</dbReference>
<dbReference type="Proteomes" id="UP000292884">
    <property type="component" value="Unassembled WGS sequence"/>
</dbReference>
<dbReference type="GO" id="GO:0004035">
    <property type="term" value="F:alkaline phosphatase activity"/>
    <property type="evidence" value="ECO:0007669"/>
    <property type="project" value="TreeGrafter"/>
</dbReference>
<feature type="binding site" evidence="3">
    <location>
        <position position="327"/>
    </location>
    <ligand>
        <name>Zn(2+)</name>
        <dbReference type="ChEBI" id="CHEBI:29105"/>
        <label>2</label>
    </ligand>
</feature>
<accession>A0A4R0MNY7</accession>
<dbReference type="Gene3D" id="1.10.60.40">
    <property type="match status" value="1"/>
</dbReference>
<evidence type="ECO:0000256" key="5">
    <source>
        <dbReference type="SAM" id="SignalP"/>
    </source>
</evidence>
<feature type="binding site" evidence="3">
    <location>
        <position position="151"/>
    </location>
    <ligand>
        <name>Mg(2+)</name>
        <dbReference type="ChEBI" id="CHEBI:18420"/>
    </ligand>
</feature>
<dbReference type="PANTHER" id="PTHR11596:SF5">
    <property type="entry name" value="ALKALINE PHOSPHATASE"/>
    <property type="match status" value="1"/>
</dbReference>
<keyword evidence="3" id="KW-0862">Zinc</keyword>
<protein>
    <submittedName>
        <fullName evidence="6">Alkaline phosphatase</fullName>
    </submittedName>
</protein>
<feature type="binding site" evidence="3">
    <location>
        <position position="153"/>
    </location>
    <ligand>
        <name>Mg(2+)</name>
        <dbReference type="ChEBI" id="CHEBI:18420"/>
    </ligand>
</feature>
<dbReference type="RefSeq" id="WP_131554555.1">
    <property type="nucleotide sequence ID" value="NZ_SJSK01000005.1"/>
</dbReference>
<feature type="binding site" evidence="3">
    <location>
        <position position="284"/>
    </location>
    <ligand>
        <name>Zn(2+)</name>
        <dbReference type="ChEBI" id="CHEBI:29105"/>
        <label>2</label>
    </ligand>
</feature>
<dbReference type="EMBL" id="SJSK01000005">
    <property type="protein sequence ID" value="TCC88500.1"/>
    <property type="molecule type" value="Genomic_DNA"/>
</dbReference>
<keyword evidence="3" id="KW-0460">Magnesium</keyword>
<organism evidence="6 7">
    <name type="scientific">Pedobacter frigiditerrae</name>
    <dbReference type="NCBI Taxonomy" id="2530452"/>
    <lineage>
        <taxon>Bacteria</taxon>
        <taxon>Pseudomonadati</taxon>
        <taxon>Bacteroidota</taxon>
        <taxon>Sphingobacteriia</taxon>
        <taxon>Sphingobacteriales</taxon>
        <taxon>Sphingobacteriaceae</taxon>
        <taxon>Pedobacter</taxon>
    </lineage>
</organism>
<reference evidence="6 7" key="1">
    <citation type="submission" date="2019-02" db="EMBL/GenBank/DDBJ databases">
        <title>Pedobacter sp. RP-1-13 sp. nov., isolated from Arctic soil.</title>
        <authorList>
            <person name="Dahal R.H."/>
        </authorList>
    </citation>
    <scope>NUCLEOTIDE SEQUENCE [LARGE SCALE GENOMIC DNA]</scope>
    <source>
        <strain evidence="6 7">RP-1-13</strain>
    </source>
</reference>
<dbReference type="InterPro" id="IPR001952">
    <property type="entry name" value="Alkaline_phosphatase"/>
</dbReference>
<keyword evidence="5" id="KW-0732">Signal</keyword>
<dbReference type="Pfam" id="PF00245">
    <property type="entry name" value="Alk_phosphatase"/>
    <property type="match status" value="1"/>
</dbReference>
<evidence type="ECO:0000256" key="2">
    <source>
        <dbReference type="PIRSR" id="PIRSR601952-1"/>
    </source>
</evidence>
<dbReference type="AlphaFoldDB" id="A0A4R0MNY7"/>
<feature type="binding site" evidence="3">
    <location>
        <position position="279"/>
    </location>
    <ligand>
        <name>Mg(2+)</name>
        <dbReference type="ChEBI" id="CHEBI:18420"/>
    </ligand>
</feature>
<feature type="binding site" evidence="3">
    <location>
        <position position="326"/>
    </location>
    <ligand>
        <name>Zn(2+)</name>
        <dbReference type="ChEBI" id="CHEBI:29105"/>
        <label>2</label>
    </ligand>
</feature>
<evidence type="ECO:0000313" key="7">
    <source>
        <dbReference type="Proteomes" id="UP000292884"/>
    </source>
</evidence>
<feature type="binding site" evidence="3">
    <location>
        <position position="50"/>
    </location>
    <ligand>
        <name>Mg(2+)</name>
        <dbReference type="ChEBI" id="CHEBI:18420"/>
    </ligand>
</feature>
<sequence length="468" mass="50926">MIRRDFFKKGSLAVLGTSLLSPLSSAAEILTPTEEKAWGTATNIIFMVSDGMSTGTLNMANLLLERKEGRESKWISLYRENKVVRAFMDTASANAMVTDSAASSSAWGGGVRVNNGKLNANADGSFNTPILQKFKNAGKKVGCVTTVPITHATPAGFCITNNSRGDQSEIALQYLPLQFDVMMGGGNQYFNPTKRKDKVDVYAKFEEAGYQLVRTKAEMLKLSNKKPILGVFDDDALPFSVDHANDVALQDRVPTLAEMTVKAIDLMKDSKNGFVLQVEGGKVDWAAHSNDAPGLLYDQIAFDLAVEKAIAFAETDKNTLVIVTTDHGNGNPGLFGDTDSNKKFDTLQHFKHSNDWVLNSIKPGFSTTKLIDVIAAAQGYVITADEAKSLLAHYEKLDGGGIYNNRKLPFELLGQLQENYTAIGWGSMEHSADYVELAAYGPGSTLMKPFVRNTELHNLMLNATGVKV</sequence>
<dbReference type="SUPFAM" id="SSF53649">
    <property type="entry name" value="Alkaline phosphatase-like"/>
    <property type="match status" value="1"/>
</dbReference>
<comment type="similarity">
    <text evidence="4">Belongs to the alkaline phosphatase family.</text>
</comment>
<comment type="cofactor">
    <cofactor evidence="3">
        <name>Mg(2+)</name>
        <dbReference type="ChEBI" id="CHEBI:18420"/>
    </cofactor>
    <text evidence="3">Binds 1 Mg(2+) ion.</text>
</comment>
<comment type="cofactor">
    <cofactor evidence="3">
        <name>Zn(2+)</name>
        <dbReference type="ChEBI" id="CHEBI:29105"/>
    </cofactor>
    <text evidence="3">Binds 2 Zn(2+) ions.</text>
</comment>
<evidence type="ECO:0000313" key="6">
    <source>
        <dbReference type="EMBL" id="TCC88500.1"/>
    </source>
</evidence>
<feature type="active site" description="Phosphoserine intermediate" evidence="2">
    <location>
        <position position="100"/>
    </location>
</feature>
<dbReference type="PANTHER" id="PTHR11596">
    <property type="entry name" value="ALKALINE PHOSPHATASE"/>
    <property type="match status" value="1"/>
</dbReference>
<keyword evidence="7" id="KW-1185">Reference proteome</keyword>
<dbReference type="InterPro" id="IPR017850">
    <property type="entry name" value="Alkaline_phosphatase_core_sf"/>
</dbReference>
<keyword evidence="3" id="KW-0479">Metal-binding</keyword>
<dbReference type="SMART" id="SM00098">
    <property type="entry name" value="alkPPc"/>
    <property type="match status" value="1"/>
</dbReference>
<gene>
    <name evidence="6" type="ORF">EZ428_17815</name>
</gene>
<evidence type="ECO:0000256" key="4">
    <source>
        <dbReference type="RuleBase" id="RU003946"/>
    </source>
</evidence>
<comment type="caution">
    <text evidence="6">The sequence shown here is derived from an EMBL/GenBank/DDBJ whole genome shotgun (WGS) entry which is preliminary data.</text>
</comment>
<evidence type="ECO:0000256" key="1">
    <source>
        <dbReference type="ARBA" id="ARBA00022553"/>
    </source>
</evidence>
<dbReference type="OrthoDB" id="9794455at2"/>
<feature type="chain" id="PRO_5020753629" evidence="5">
    <location>
        <begin position="27"/>
        <end position="468"/>
    </location>
</feature>
<feature type="signal peptide" evidence="5">
    <location>
        <begin position="1"/>
        <end position="26"/>
    </location>
</feature>
<proteinExistence type="inferred from homology"/>
<dbReference type="PRINTS" id="PR00113">
    <property type="entry name" value="ALKPHPHTASE"/>
</dbReference>
<dbReference type="CDD" id="cd16012">
    <property type="entry name" value="ALP"/>
    <property type="match status" value="1"/>
</dbReference>
<feature type="binding site" evidence="3">
    <location>
        <position position="50"/>
    </location>
    <ligand>
        <name>Zn(2+)</name>
        <dbReference type="ChEBI" id="CHEBI:29105"/>
        <label>2</label>
    </ligand>
</feature>
<name>A0A4R0MNY7_9SPHI</name>
<keyword evidence="1" id="KW-0597">Phosphoprotein</keyword>